<accession>A0A9N8ENM2</accession>
<proteinExistence type="inferred from homology"/>
<keyword evidence="4" id="KW-0521">NADP</keyword>
<keyword evidence="6 9" id="KW-0503">Monooxygenase</keyword>
<evidence type="ECO:0000256" key="2">
    <source>
        <dbReference type="ARBA" id="ARBA00022630"/>
    </source>
</evidence>
<dbReference type="AlphaFoldDB" id="A0A9N8ENM2"/>
<dbReference type="GO" id="GO:0050661">
    <property type="term" value="F:NADP binding"/>
    <property type="evidence" value="ECO:0007669"/>
    <property type="project" value="InterPro"/>
</dbReference>
<evidence type="ECO:0000256" key="8">
    <source>
        <dbReference type="RuleBase" id="RU362067"/>
    </source>
</evidence>
<keyword evidence="10" id="KW-1185">Reference proteome</keyword>
<organism evidence="9 10">
    <name type="scientific">Seminavis robusta</name>
    <dbReference type="NCBI Taxonomy" id="568900"/>
    <lineage>
        <taxon>Eukaryota</taxon>
        <taxon>Sar</taxon>
        <taxon>Stramenopiles</taxon>
        <taxon>Ochrophyta</taxon>
        <taxon>Bacillariophyta</taxon>
        <taxon>Bacillariophyceae</taxon>
        <taxon>Bacillariophycidae</taxon>
        <taxon>Naviculales</taxon>
        <taxon>Naviculaceae</taxon>
        <taxon>Seminavis</taxon>
    </lineage>
</organism>
<dbReference type="OrthoDB" id="66881at2759"/>
<dbReference type="GO" id="GO:0004499">
    <property type="term" value="F:N,N-dimethylaniline monooxygenase activity"/>
    <property type="evidence" value="ECO:0007669"/>
    <property type="project" value="InterPro"/>
</dbReference>
<evidence type="ECO:0000313" key="10">
    <source>
        <dbReference type="Proteomes" id="UP001153069"/>
    </source>
</evidence>
<dbReference type="Pfam" id="PF00743">
    <property type="entry name" value="FMO-like"/>
    <property type="match status" value="1"/>
</dbReference>
<evidence type="ECO:0000256" key="1">
    <source>
        <dbReference type="ARBA" id="ARBA00001974"/>
    </source>
</evidence>
<dbReference type="SUPFAM" id="SSF51905">
    <property type="entry name" value="FAD/NAD(P)-binding domain"/>
    <property type="match status" value="1"/>
</dbReference>
<dbReference type="EC" id="1.4.3.-" evidence="8"/>
<dbReference type="PANTHER" id="PTHR43872">
    <property type="entry name" value="MONOOXYGENASE, PUTATIVE (AFU_ORTHOLOGUE AFUA_8G02570)-RELATED"/>
    <property type="match status" value="1"/>
</dbReference>
<dbReference type="InterPro" id="IPR001613">
    <property type="entry name" value="Flavin_amine_oxidase"/>
</dbReference>
<evidence type="ECO:0000256" key="4">
    <source>
        <dbReference type="ARBA" id="ARBA00022857"/>
    </source>
</evidence>
<evidence type="ECO:0000313" key="9">
    <source>
        <dbReference type="EMBL" id="CAB9522631.1"/>
    </source>
</evidence>
<dbReference type="PANTHER" id="PTHR43872:SF1">
    <property type="entry name" value="MONOOXYGENASE, PUTATIVE (AFU_ORTHOLOGUE AFUA_8G02570)-RELATED"/>
    <property type="match status" value="1"/>
</dbReference>
<evidence type="ECO:0000256" key="5">
    <source>
        <dbReference type="ARBA" id="ARBA00023002"/>
    </source>
</evidence>
<sequence length="503" mass="57634">MATDTNGATTGKNVVEYDVLIVGGGFSGVSAAYHLQSTCPGIKFRILESRKNMGGTWDLFDYPGLRSDSDMYTFGFSFRPWASQSQSIIGTKQTILDYLHTVVKEFDLQKHVQFQCQVQNADWDSQQGNWTLTTLQKQNNDDSTTTVTYRARYLFSCTGYYDYEEGHTPEFPNRDAFQGPIIHPQHWPKDLDYKDKKIVVIGSGATAVTLIPSLTEGANAASHVTMLQRSPTYMANRPSRMTIVPRSLLYWFGQDAARWFYILLGMFMYYICQAFPRALSEFFIDGVEHQIGSDKFKEDDWTPRYKPWDQRLCACPDGDFFKTIKSGKASVVTDHIVEFTEKGVQTEKNNVLPADIIITATGLQIRFFGGIKITLDQMPLDMPSRFIYKGFMMNEVPNFFVAGGYTNASWTLKIDLTMKAASDLIKIMETKLYRYCQPELPKPGNEMEAVPSIDLTSGYIQRSKNLIPRQSTLYPWRLYQNYLYDRYSLQFKSLEDDTLKFYK</sequence>
<reference evidence="9" key="1">
    <citation type="submission" date="2020-06" db="EMBL/GenBank/DDBJ databases">
        <authorList>
            <consortium name="Plant Systems Biology data submission"/>
        </authorList>
    </citation>
    <scope>NUCLEOTIDE SEQUENCE</scope>
    <source>
        <strain evidence="9">D6</strain>
    </source>
</reference>
<dbReference type="InterPro" id="IPR051820">
    <property type="entry name" value="FAD-binding_MO"/>
</dbReference>
<comment type="similarity">
    <text evidence="8">Belongs to the flavin monoamine oxidase family.</text>
</comment>
<protein>
    <recommendedName>
        <fullName evidence="8">Amine oxidase</fullName>
        <ecNumber evidence="8">1.4.3.-</ecNumber>
    </recommendedName>
</protein>
<dbReference type="PRINTS" id="PR00757">
    <property type="entry name" value="AMINEOXDASEF"/>
</dbReference>
<comment type="cofactor">
    <cofactor evidence="1 8">
        <name>FAD</name>
        <dbReference type="ChEBI" id="CHEBI:57692"/>
    </cofactor>
</comment>
<dbReference type="Pfam" id="PF13450">
    <property type="entry name" value="NAD_binding_8"/>
    <property type="match status" value="1"/>
</dbReference>
<dbReference type="Gene3D" id="3.50.50.60">
    <property type="entry name" value="FAD/NAD(P)-binding domain"/>
    <property type="match status" value="2"/>
</dbReference>
<gene>
    <name evidence="9" type="ORF">SEMRO_1325_G262860.1</name>
</gene>
<keyword evidence="3 8" id="KW-0274">FAD</keyword>
<dbReference type="InterPro" id="IPR036188">
    <property type="entry name" value="FAD/NAD-bd_sf"/>
</dbReference>
<evidence type="ECO:0000256" key="6">
    <source>
        <dbReference type="ARBA" id="ARBA00023033"/>
    </source>
</evidence>
<evidence type="ECO:0000256" key="7">
    <source>
        <dbReference type="PIRSR" id="PIRSR601613-1"/>
    </source>
</evidence>
<dbReference type="InterPro" id="IPR020946">
    <property type="entry name" value="Flavin_mOase-like"/>
</dbReference>
<keyword evidence="5 8" id="KW-0560">Oxidoreductase</keyword>
<dbReference type="Proteomes" id="UP001153069">
    <property type="component" value="Unassembled WGS sequence"/>
</dbReference>
<name>A0A9N8ENM2_9STRA</name>
<keyword evidence="2 8" id="KW-0285">Flavoprotein</keyword>
<evidence type="ECO:0000256" key="3">
    <source>
        <dbReference type="ARBA" id="ARBA00022827"/>
    </source>
</evidence>
<dbReference type="EMBL" id="CAICTM010001323">
    <property type="protein sequence ID" value="CAB9522631.1"/>
    <property type="molecule type" value="Genomic_DNA"/>
</dbReference>
<dbReference type="GO" id="GO:0050660">
    <property type="term" value="F:flavin adenine dinucleotide binding"/>
    <property type="evidence" value="ECO:0007669"/>
    <property type="project" value="InterPro"/>
</dbReference>
<feature type="binding site" evidence="7">
    <location>
        <position position="27"/>
    </location>
    <ligand>
        <name>FAD</name>
        <dbReference type="ChEBI" id="CHEBI:57692"/>
    </ligand>
</feature>
<dbReference type="FunFam" id="3.50.50.60:FF:000228">
    <property type="entry name" value="FAD-containing monooxygenase EthA"/>
    <property type="match status" value="1"/>
</dbReference>
<comment type="caution">
    <text evidence="9">The sequence shown here is derived from an EMBL/GenBank/DDBJ whole genome shotgun (WGS) entry which is preliminary data.</text>
</comment>